<evidence type="ECO:0000256" key="5">
    <source>
        <dbReference type="ARBA" id="ARBA00022801"/>
    </source>
</evidence>
<comment type="cofactor">
    <cofactor evidence="1">
        <name>Mg(2+)</name>
        <dbReference type="ChEBI" id="CHEBI:18420"/>
    </cofactor>
</comment>
<dbReference type="GO" id="GO:0016787">
    <property type="term" value="F:hydrolase activity"/>
    <property type="evidence" value="ECO:0007669"/>
    <property type="project" value="UniProtKB-KW"/>
</dbReference>
<keyword evidence="6" id="KW-0460">Magnesium</keyword>
<accession>V4PM60</accession>
<dbReference type="AlphaFoldDB" id="V4PM60"/>
<evidence type="ECO:0000256" key="4">
    <source>
        <dbReference type="ARBA" id="ARBA00022723"/>
    </source>
</evidence>
<dbReference type="Proteomes" id="UP000017837">
    <property type="component" value="Unassembled WGS sequence"/>
</dbReference>
<dbReference type="STRING" id="1121022.GCA_000376105_02186"/>
<dbReference type="GO" id="GO:0004518">
    <property type="term" value="F:nuclease activity"/>
    <property type="evidence" value="ECO:0007669"/>
    <property type="project" value="UniProtKB-KW"/>
</dbReference>
<comment type="caution">
    <text evidence="9">The sequence shown here is derived from an EMBL/GenBank/DDBJ whole genome shotgun (WGS) entry which is preliminary data.</text>
</comment>
<evidence type="ECO:0000256" key="2">
    <source>
        <dbReference type="ARBA" id="ARBA00022649"/>
    </source>
</evidence>
<dbReference type="RefSeq" id="WP_018081852.1">
    <property type="nucleotide sequence ID" value="NZ_AQWM01000008.1"/>
</dbReference>
<dbReference type="GO" id="GO:0046872">
    <property type="term" value="F:metal ion binding"/>
    <property type="evidence" value="ECO:0007669"/>
    <property type="project" value="UniProtKB-KW"/>
</dbReference>
<comment type="similarity">
    <text evidence="7">Belongs to the PINc/VapC protein family.</text>
</comment>
<keyword evidence="2" id="KW-1277">Toxin-antitoxin system</keyword>
<dbReference type="InterPro" id="IPR029060">
    <property type="entry name" value="PIN-like_dom_sf"/>
</dbReference>
<dbReference type="Pfam" id="PF01850">
    <property type="entry name" value="PIN"/>
    <property type="match status" value="1"/>
</dbReference>
<sequence>MYLLDTPVISELRKAKTGHCDPGVVRWASGVARQNLYMSAISLLELENSVGKAERKDKVQAAPLRAWLDEQVMNAFDGRILPVDSAVVKKRASLSPNDPKSERDALVAATAQVHGLVLVTRQTTAFKSARVKVFNPWGYTPEDELNDDNADWQQVAKTGPLWLKNLFLRF</sequence>
<evidence type="ECO:0000313" key="9">
    <source>
        <dbReference type="EMBL" id="ESQ89346.1"/>
    </source>
</evidence>
<dbReference type="PATRIC" id="fig|1121022.4.peg.2899"/>
<dbReference type="Gene3D" id="3.40.50.1010">
    <property type="entry name" value="5'-nuclease"/>
    <property type="match status" value="1"/>
</dbReference>
<dbReference type="InterPro" id="IPR002716">
    <property type="entry name" value="PIN_dom"/>
</dbReference>
<evidence type="ECO:0000256" key="7">
    <source>
        <dbReference type="ARBA" id="ARBA00038093"/>
    </source>
</evidence>
<dbReference type="SUPFAM" id="SSF88723">
    <property type="entry name" value="PIN domain-like"/>
    <property type="match status" value="1"/>
</dbReference>
<keyword evidence="10" id="KW-1185">Reference proteome</keyword>
<feature type="domain" description="PIN" evidence="8">
    <location>
        <begin position="2"/>
        <end position="121"/>
    </location>
</feature>
<evidence type="ECO:0000256" key="3">
    <source>
        <dbReference type="ARBA" id="ARBA00022722"/>
    </source>
</evidence>
<dbReference type="OrthoDB" id="7188375at2"/>
<organism evidence="9 10">
    <name type="scientific">Asticcacaulis benevestitus DSM 16100 = ATCC BAA-896</name>
    <dbReference type="NCBI Taxonomy" id="1121022"/>
    <lineage>
        <taxon>Bacteria</taxon>
        <taxon>Pseudomonadati</taxon>
        <taxon>Pseudomonadota</taxon>
        <taxon>Alphaproteobacteria</taxon>
        <taxon>Caulobacterales</taxon>
        <taxon>Caulobacteraceae</taxon>
        <taxon>Asticcacaulis</taxon>
    </lineage>
</organism>
<gene>
    <name evidence="9" type="ORF">ABENE_14255</name>
</gene>
<evidence type="ECO:0000259" key="8">
    <source>
        <dbReference type="Pfam" id="PF01850"/>
    </source>
</evidence>
<keyword evidence="4" id="KW-0479">Metal-binding</keyword>
<keyword evidence="5" id="KW-0378">Hydrolase</keyword>
<evidence type="ECO:0000313" key="10">
    <source>
        <dbReference type="Proteomes" id="UP000017837"/>
    </source>
</evidence>
<dbReference type="PANTHER" id="PTHR33653">
    <property type="entry name" value="RIBONUCLEASE VAPC2"/>
    <property type="match status" value="1"/>
</dbReference>
<dbReference type="EMBL" id="AWGB01000030">
    <property type="protein sequence ID" value="ESQ89346.1"/>
    <property type="molecule type" value="Genomic_DNA"/>
</dbReference>
<name>V4PM60_9CAUL</name>
<evidence type="ECO:0000256" key="6">
    <source>
        <dbReference type="ARBA" id="ARBA00022842"/>
    </source>
</evidence>
<dbReference type="eggNOG" id="COG1487">
    <property type="taxonomic scope" value="Bacteria"/>
</dbReference>
<evidence type="ECO:0000256" key="1">
    <source>
        <dbReference type="ARBA" id="ARBA00001946"/>
    </source>
</evidence>
<keyword evidence="3" id="KW-0540">Nuclease</keyword>
<dbReference type="PANTHER" id="PTHR33653:SF1">
    <property type="entry name" value="RIBONUCLEASE VAPC2"/>
    <property type="match status" value="1"/>
</dbReference>
<dbReference type="InterPro" id="IPR050556">
    <property type="entry name" value="Type_II_TA_system_RNase"/>
</dbReference>
<reference evidence="9 10" key="1">
    <citation type="journal article" date="2014" name="Nature">
        <title>Sequential evolution of bacterial morphology by co-option of a developmental regulator.</title>
        <authorList>
            <person name="Jiang C."/>
            <person name="Brown P.J."/>
            <person name="Ducret A."/>
            <person name="Brun Y.V."/>
        </authorList>
    </citation>
    <scope>NUCLEOTIDE SEQUENCE [LARGE SCALE GENOMIC DNA]</scope>
    <source>
        <strain evidence="9 10">DSM 16100</strain>
    </source>
</reference>
<dbReference type="CDD" id="cd18746">
    <property type="entry name" value="PIN_VapC4-5_FitB-like"/>
    <property type="match status" value="1"/>
</dbReference>
<proteinExistence type="inferred from homology"/>
<protein>
    <recommendedName>
        <fullName evidence="8">PIN domain-containing protein</fullName>
    </recommendedName>
</protein>